<feature type="binding site" evidence="2">
    <location>
        <position position="375"/>
    </location>
    <ligand>
        <name>Fe cation</name>
        <dbReference type="ChEBI" id="CHEBI:24875"/>
    </ligand>
</feature>
<name>A0A1P8UGC1_9GAMM</name>
<feature type="domain" description="LapB rubredoxin metal binding" evidence="3">
    <location>
        <begin position="356"/>
        <end position="383"/>
    </location>
</feature>
<keyword evidence="5" id="KW-1185">Reference proteome</keyword>
<reference evidence="4 5" key="1">
    <citation type="submission" date="2017-01" db="EMBL/GenBank/DDBJ databases">
        <title>Draft sequence of Acidihalobacter ferrooxidans strain DSM 14175 (strain V8).</title>
        <authorList>
            <person name="Khaleque H.N."/>
            <person name="Ramsay J.P."/>
            <person name="Murphy R.J.T."/>
            <person name="Kaksonen A.H."/>
            <person name="Boxall N.J."/>
            <person name="Watkin E.L.J."/>
        </authorList>
    </citation>
    <scope>NUCLEOTIDE SEQUENCE [LARGE SCALE GENOMIC DNA]</scope>
    <source>
        <strain evidence="4 5">V8</strain>
    </source>
</reference>
<dbReference type="PANTHER" id="PTHR12558:SF47">
    <property type="entry name" value="LIPOPOLYSACCHARIDE ASSEMBLY PROTEIN B"/>
    <property type="match status" value="1"/>
</dbReference>
<protein>
    <recommendedName>
        <fullName evidence="2">Lipopolysaccharide assembly protein B</fullName>
    </recommendedName>
</protein>
<evidence type="ECO:0000256" key="1">
    <source>
        <dbReference type="ARBA" id="ARBA00022723"/>
    </source>
</evidence>
<dbReference type="GO" id="GO:0009898">
    <property type="term" value="C:cytoplasmic side of plasma membrane"/>
    <property type="evidence" value="ECO:0007669"/>
    <property type="project" value="UniProtKB-UniRule"/>
</dbReference>
<organism evidence="4 5">
    <name type="scientific">Acidihalobacter ferrooxydans</name>
    <dbReference type="NCBI Taxonomy" id="1765967"/>
    <lineage>
        <taxon>Bacteria</taxon>
        <taxon>Pseudomonadati</taxon>
        <taxon>Pseudomonadota</taxon>
        <taxon>Gammaproteobacteria</taxon>
        <taxon>Chromatiales</taxon>
        <taxon>Ectothiorhodospiraceae</taxon>
        <taxon>Acidihalobacter</taxon>
    </lineage>
</organism>
<sequence length="400" mass="46536">MNELLWLLLPVAAATGWWSGRIRSGRREPYKKNSNLREDYIKGINYLLNEQPDKALDLFIRMVDVDSETVDTHLLLASLFRKRGEVERAIRIHQNLIARPNLDARYRATALLELGKDYMHAGLLDRAESLYRELLDTGHFTVEASCELQRIYEQEKDWEKAIKYAEAALNEPAHGDVAVIAHYWCELAIKKRKEGYPRIAWSYAQHALSRDPGHVRACILLGDFSFENKNVRSSNKYYTKAIRNDVQYIPVVLPKLYEVCRFSGDRRYFIKLLTRLGVEEGHAEALIYLVRMLIESKEYSEARMLLRKGLDRNVAPLRLLREYLSLEQIENSDISTDLFRMVARTLDEYLEQWLEFQCVNCGFRSRQLFWSCPSCHNWGTIKPGSSLNRVGNAHREMVSG</sequence>
<dbReference type="PANTHER" id="PTHR12558">
    <property type="entry name" value="CELL DIVISION CYCLE 16,23,27"/>
    <property type="match status" value="1"/>
</dbReference>
<keyword evidence="2" id="KW-0677">Repeat</keyword>
<gene>
    <name evidence="2" type="primary">lapB</name>
    <name evidence="4" type="ORF">BW247_06670</name>
</gene>
<dbReference type="Pfam" id="PF13432">
    <property type="entry name" value="TPR_16"/>
    <property type="match status" value="1"/>
</dbReference>
<feature type="topological domain" description="Cytoplasmic" evidence="2">
    <location>
        <begin position="21"/>
        <end position="400"/>
    </location>
</feature>
<dbReference type="RefSeq" id="WP_076836463.1">
    <property type="nucleotide sequence ID" value="NZ_CP019434.1"/>
</dbReference>
<evidence type="ECO:0000313" key="5">
    <source>
        <dbReference type="Proteomes" id="UP000243807"/>
    </source>
</evidence>
<proteinExistence type="inferred from homology"/>
<dbReference type="GO" id="GO:0046890">
    <property type="term" value="P:regulation of lipid biosynthetic process"/>
    <property type="evidence" value="ECO:0007669"/>
    <property type="project" value="UniProtKB-UniRule"/>
</dbReference>
<dbReference type="Gene3D" id="1.25.40.10">
    <property type="entry name" value="Tetratricopeptide repeat domain"/>
    <property type="match status" value="1"/>
</dbReference>
<dbReference type="SMART" id="SM00028">
    <property type="entry name" value="TPR"/>
    <property type="match status" value="6"/>
</dbReference>
<dbReference type="GO" id="GO:0008653">
    <property type="term" value="P:lipopolysaccharide metabolic process"/>
    <property type="evidence" value="ECO:0007669"/>
    <property type="project" value="InterPro"/>
</dbReference>
<dbReference type="GO" id="GO:0005506">
    <property type="term" value="F:iron ion binding"/>
    <property type="evidence" value="ECO:0007669"/>
    <property type="project" value="UniProtKB-UniRule"/>
</dbReference>
<dbReference type="EMBL" id="CP019434">
    <property type="protein sequence ID" value="APZ42814.1"/>
    <property type="molecule type" value="Genomic_DNA"/>
</dbReference>
<dbReference type="Pfam" id="PF13176">
    <property type="entry name" value="TPR_7"/>
    <property type="match status" value="1"/>
</dbReference>
<dbReference type="AlphaFoldDB" id="A0A1P8UGC1"/>
<dbReference type="STRING" id="1765967.BW247_06670"/>
<dbReference type="Pfam" id="PF18073">
    <property type="entry name" value="Zn_ribbon_LapB"/>
    <property type="match status" value="1"/>
</dbReference>
<keyword evidence="2" id="KW-1133">Transmembrane helix</keyword>
<feature type="binding site" evidence="2">
    <location>
        <position position="358"/>
    </location>
    <ligand>
        <name>Fe cation</name>
        <dbReference type="ChEBI" id="CHEBI:24875"/>
    </ligand>
</feature>
<dbReference type="InterPro" id="IPR019734">
    <property type="entry name" value="TPR_rpt"/>
</dbReference>
<keyword evidence="2" id="KW-0472">Membrane</keyword>
<keyword evidence="2" id="KW-1003">Cell membrane</keyword>
<dbReference type="InterPro" id="IPR011990">
    <property type="entry name" value="TPR-like_helical_dom_sf"/>
</dbReference>
<evidence type="ECO:0000313" key="4">
    <source>
        <dbReference type="EMBL" id="APZ42814.1"/>
    </source>
</evidence>
<keyword evidence="2" id="KW-0812">Transmembrane</keyword>
<keyword evidence="1 2" id="KW-0479">Metal-binding</keyword>
<keyword evidence="2" id="KW-0802">TPR repeat</keyword>
<keyword evidence="2" id="KW-0997">Cell inner membrane</keyword>
<feature type="binding site" evidence="2">
    <location>
        <position position="361"/>
    </location>
    <ligand>
        <name>Fe cation</name>
        <dbReference type="ChEBI" id="CHEBI:24875"/>
    </ligand>
</feature>
<feature type="binding site" evidence="2">
    <location>
        <position position="372"/>
    </location>
    <ligand>
        <name>Fe cation</name>
        <dbReference type="ChEBI" id="CHEBI:24875"/>
    </ligand>
</feature>
<evidence type="ECO:0000256" key="2">
    <source>
        <dbReference type="HAMAP-Rule" id="MF_00994"/>
    </source>
</evidence>
<comment type="similarity">
    <text evidence="2">Belongs to the LapB family.</text>
</comment>
<dbReference type="KEGG" id="afy:BW247_06670"/>
<accession>A0A1P8UGC1</accession>
<dbReference type="SUPFAM" id="SSF81901">
    <property type="entry name" value="HCP-like"/>
    <property type="match status" value="1"/>
</dbReference>
<dbReference type="Proteomes" id="UP000243807">
    <property type="component" value="Chromosome"/>
</dbReference>
<keyword evidence="2" id="KW-0408">Iron</keyword>
<comment type="subcellular location">
    <subcellularLocation>
        <location evidence="2">Cell inner membrane</location>
        <topology evidence="2">Single-pass membrane protein</topology>
        <orientation evidence="2">Cytoplasmic side</orientation>
    </subcellularLocation>
</comment>
<dbReference type="InterPro" id="IPR030865">
    <property type="entry name" value="LapB"/>
</dbReference>
<dbReference type="NCBIfam" id="NF008757">
    <property type="entry name" value="PRK11788.1-5"/>
    <property type="match status" value="1"/>
</dbReference>
<dbReference type="HAMAP" id="MF_00994">
    <property type="entry name" value="LPS_assembly_LapB"/>
    <property type="match status" value="1"/>
</dbReference>
<dbReference type="OrthoDB" id="507476at2"/>
<dbReference type="InterPro" id="IPR041166">
    <property type="entry name" value="Rubredoxin_2"/>
</dbReference>
<evidence type="ECO:0000259" key="3">
    <source>
        <dbReference type="Pfam" id="PF18073"/>
    </source>
</evidence>
<comment type="function">
    <text evidence="2">Modulates cellular lipopolysaccharide (LPS) levels by regulating LpxC, which is involved in lipid A biosynthesis. May act by modulating the proteolytic activity of FtsH towards LpxC. May also coordinate assembly of proteins involved in LPS synthesis at the plasma membrane.</text>
</comment>